<keyword evidence="1" id="KW-0175">Coiled coil</keyword>
<keyword evidence="2" id="KW-0812">Transmembrane</keyword>
<feature type="transmembrane region" description="Helical" evidence="2">
    <location>
        <begin position="86"/>
        <end position="105"/>
    </location>
</feature>
<dbReference type="EMBL" id="CABVII010000019">
    <property type="protein sequence ID" value="VVP26506.1"/>
    <property type="molecule type" value="Genomic_DNA"/>
</dbReference>
<accession>A0A5E7MP00</accession>
<proteinExistence type="predicted"/>
<evidence type="ECO:0000313" key="4">
    <source>
        <dbReference type="Proteomes" id="UP000385207"/>
    </source>
</evidence>
<evidence type="ECO:0000256" key="1">
    <source>
        <dbReference type="SAM" id="Coils"/>
    </source>
</evidence>
<feature type="coiled-coil region" evidence="1">
    <location>
        <begin position="129"/>
        <end position="199"/>
    </location>
</feature>
<dbReference type="OrthoDB" id="9974618at2"/>
<organism evidence="3 4">
    <name type="scientific">Pseudomonas fluorescens</name>
    <dbReference type="NCBI Taxonomy" id="294"/>
    <lineage>
        <taxon>Bacteria</taxon>
        <taxon>Pseudomonadati</taxon>
        <taxon>Pseudomonadota</taxon>
        <taxon>Gammaproteobacteria</taxon>
        <taxon>Pseudomonadales</taxon>
        <taxon>Pseudomonadaceae</taxon>
        <taxon>Pseudomonas</taxon>
    </lineage>
</organism>
<name>A0A5E7MP00_PSEFL</name>
<reference evidence="3 4" key="1">
    <citation type="submission" date="2019-09" db="EMBL/GenBank/DDBJ databases">
        <authorList>
            <person name="Chandra G."/>
            <person name="Truman W A."/>
        </authorList>
    </citation>
    <scope>NUCLEOTIDE SEQUENCE [LARGE SCALE GENOMIC DNA]</scope>
    <source>
        <strain evidence="3">PS862</strain>
    </source>
</reference>
<dbReference type="RefSeq" id="WP_150784664.1">
    <property type="nucleotide sequence ID" value="NZ_CABVII010000019.1"/>
</dbReference>
<evidence type="ECO:0000256" key="2">
    <source>
        <dbReference type="SAM" id="Phobius"/>
    </source>
</evidence>
<sequence length="206" mass="22937">MEFIIQALKALPTVATSPYALVGYLVTVAAWTWAMHRSVRLKVLMARVHELPADERAKLIQLELGEVLPLSISAEQWLRARNHRHFMLAVIVLLVTFTTIATVSINAGVESAKTAADAKAKQDEIDIRQTALTSKRLELENRLQALDQKILAAEMEYRRGAAGVMYAPLDQKEIAIAIMETARTEIKKLKGDKVNIQTQIDALPLN</sequence>
<gene>
    <name evidence="3" type="ORF">PS862_04134</name>
</gene>
<dbReference type="AlphaFoldDB" id="A0A5E7MP00"/>
<evidence type="ECO:0000313" key="3">
    <source>
        <dbReference type="EMBL" id="VVP26506.1"/>
    </source>
</evidence>
<feature type="transmembrane region" description="Helical" evidence="2">
    <location>
        <begin position="18"/>
        <end position="35"/>
    </location>
</feature>
<protein>
    <submittedName>
        <fullName evidence="3">Uncharacterized protein</fullName>
    </submittedName>
</protein>
<keyword evidence="2" id="KW-0472">Membrane</keyword>
<keyword evidence="2" id="KW-1133">Transmembrane helix</keyword>
<dbReference type="Proteomes" id="UP000385207">
    <property type="component" value="Unassembled WGS sequence"/>
</dbReference>